<evidence type="ECO:0000256" key="2">
    <source>
        <dbReference type="ARBA" id="ARBA00005885"/>
    </source>
</evidence>
<keyword evidence="4" id="KW-0206">Cytoskeleton</keyword>
<dbReference type="OMA" id="AHEREKF"/>
<evidence type="ECO:0000313" key="8">
    <source>
        <dbReference type="Proteomes" id="UP000054270"/>
    </source>
</evidence>
<evidence type="ECO:0000256" key="3">
    <source>
        <dbReference type="ARBA" id="ARBA00022490"/>
    </source>
</evidence>
<comment type="subcellular location">
    <subcellularLocation>
        <location evidence="1">Cytoplasm</location>
        <location evidence="1">Cytoskeleton</location>
    </subcellularLocation>
</comment>
<feature type="region of interest" description="Disordered" evidence="5">
    <location>
        <begin position="603"/>
        <end position="668"/>
    </location>
</feature>
<feature type="compositionally biased region" description="Polar residues" evidence="5">
    <location>
        <begin position="347"/>
        <end position="361"/>
    </location>
</feature>
<organism evidence="7 8">
    <name type="scientific">Hypholoma sublateritium (strain FD-334 SS-4)</name>
    <dbReference type="NCBI Taxonomy" id="945553"/>
    <lineage>
        <taxon>Eukaryota</taxon>
        <taxon>Fungi</taxon>
        <taxon>Dikarya</taxon>
        <taxon>Basidiomycota</taxon>
        <taxon>Agaricomycotina</taxon>
        <taxon>Agaricomycetes</taxon>
        <taxon>Agaricomycetidae</taxon>
        <taxon>Agaricales</taxon>
        <taxon>Agaricineae</taxon>
        <taxon>Strophariaceae</taxon>
        <taxon>Hypholoma</taxon>
    </lineage>
</organism>
<accession>A0A0D2PBU0</accession>
<evidence type="ECO:0000259" key="6">
    <source>
        <dbReference type="Pfam" id="PF06886"/>
    </source>
</evidence>
<name>A0A0D2PBU0_HYPSF</name>
<dbReference type="Pfam" id="PF06886">
    <property type="entry name" value="TPX2"/>
    <property type="match status" value="1"/>
</dbReference>
<gene>
    <name evidence="7" type="ORF">HYPSUDRAFT_61960</name>
</gene>
<dbReference type="STRING" id="945553.A0A0D2PBU0"/>
<evidence type="ECO:0000256" key="4">
    <source>
        <dbReference type="ARBA" id="ARBA00023212"/>
    </source>
</evidence>
<feature type="compositionally biased region" description="Basic and acidic residues" evidence="5">
    <location>
        <begin position="603"/>
        <end position="636"/>
    </location>
</feature>
<sequence>MPPTPFKNDELSLRHLPDMSDTSFSFQIPGSAQEVNLLADDGLDFFHGIDVSRGAPQTSPRRTNDGPMAINDLTPRPVSFPNAILYREILSPPRSGLLGPKPKQEKLSVPLQRPELSKLRTEVMSKPRPVMPLFAHLEPTADTPSAAHISTLRANIGPFTGRMHASPLSSIDQEPAGADIQGSKGAKEESVEKNLAPPKMRREKHPKNKKKVIEGGIAKSRVTVKLAVIRSPGPIYESVEQERSIFPSSQKPPVSEDLNGDPSTSDISIGPGGGVSKRLVQYSRDIISSFGVYNSTPSVGRSDLPSAESHVKRDASIAGNAVPRKYNDDADESLTVPQISPRKCPSHVQTHPTPPANNATSPLRFAGKRPASVSSDSSSRKKSRTDVPSATSTASTSGTTLDVRGPRLRGISSREASDPSNPAVKTEILPKKAGRGTAPKAFTVRANKLGENSVPTMTKSTSTSGSICSRSTTVVREAPLQGDDTKRSALSGSIKGKGKAASTSKMPERPMFQIAPLGAAKSTQFQSHAEPRVLMHKPESTGVKVETQSQSQREKKYHLSVPDFKAMHAAQEAKLALLKENIHPTLPQPIKLETDQRVIERQKFDDMVKEKHREQERRMEEKRKEREEQEERELRELRKKTIPRAHIVPEWYKEAPKKKDKHGDSLGR</sequence>
<evidence type="ECO:0000256" key="1">
    <source>
        <dbReference type="ARBA" id="ARBA00004245"/>
    </source>
</evidence>
<feature type="region of interest" description="Disordered" evidence="5">
    <location>
        <begin position="535"/>
        <end position="556"/>
    </location>
</feature>
<proteinExistence type="inferred from homology"/>
<dbReference type="AlphaFoldDB" id="A0A0D2PBU0"/>
<dbReference type="InterPro" id="IPR027329">
    <property type="entry name" value="TPX2_C"/>
</dbReference>
<dbReference type="EMBL" id="KN817521">
    <property type="protein sequence ID" value="KJA28329.1"/>
    <property type="molecule type" value="Genomic_DNA"/>
</dbReference>
<dbReference type="Proteomes" id="UP000054270">
    <property type="component" value="Unassembled WGS sequence"/>
</dbReference>
<feature type="compositionally biased region" description="Basic residues" evidence="5">
    <location>
        <begin position="199"/>
        <end position="209"/>
    </location>
</feature>
<feature type="compositionally biased region" description="Low complexity" evidence="5">
    <location>
        <begin position="386"/>
        <end position="400"/>
    </location>
</feature>
<feature type="region of interest" description="Disordered" evidence="5">
    <location>
        <begin position="51"/>
        <end position="74"/>
    </location>
</feature>
<dbReference type="GO" id="GO:0005856">
    <property type="term" value="C:cytoskeleton"/>
    <property type="evidence" value="ECO:0007669"/>
    <property type="project" value="UniProtKB-SubCell"/>
</dbReference>
<protein>
    <recommendedName>
        <fullName evidence="6">TPX2 C-terminal domain-containing protein</fullName>
    </recommendedName>
</protein>
<feature type="domain" description="TPX2 C-terminal" evidence="6">
    <location>
        <begin position="590"/>
        <end position="660"/>
    </location>
</feature>
<feature type="region of interest" description="Disordered" evidence="5">
    <location>
        <begin position="293"/>
        <end position="439"/>
    </location>
</feature>
<feature type="region of interest" description="Disordered" evidence="5">
    <location>
        <begin position="481"/>
        <end position="505"/>
    </location>
</feature>
<dbReference type="OrthoDB" id="3242303at2759"/>
<keyword evidence="8" id="KW-1185">Reference proteome</keyword>
<reference evidence="8" key="1">
    <citation type="submission" date="2014-04" db="EMBL/GenBank/DDBJ databases">
        <title>Evolutionary Origins and Diversification of the Mycorrhizal Mutualists.</title>
        <authorList>
            <consortium name="DOE Joint Genome Institute"/>
            <consortium name="Mycorrhizal Genomics Consortium"/>
            <person name="Kohler A."/>
            <person name="Kuo A."/>
            <person name="Nagy L.G."/>
            <person name="Floudas D."/>
            <person name="Copeland A."/>
            <person name="Barry K.W."/>
            <person name="Cichocki N."/>
            <person name="Veneault-Fourrey C."/>
            <person name="LaButti K."/>
            <person name="Lindquist E.A."/>
            <person name="Lipzen A."/>
            <person name="Lundell T."/>
            <person name="Morin E."/>
            <person name="Murat C."/>
            <person name="Riley R."/>
            <person name="Ohm R."/>
            <person name="Sun H."/>
            <person name="Tunlid A."/>
            <person name="Henrissat B."/>
            <person name="Grigoriev I.V."/>
            <person name="Hibbett D.S."/>
            <person name="Martin F."/>
        </authorList>
    </citation>
    <scope>NUCLEOTIDE SEQUENCE [LARGE SCALE GENOMIC DNA]</scope>
    <source>
        <strain evidence="8">FD-334 SS-4</strain>
    </source>
</reference>
<feature type="region of interest" description="Disordered" evidence="5">
    <location>
        <begin position="160"/>
        <end position="209"/>
    </location>
</feature>
<comment type="similarity">
    <text evidence="2">Belongs to the TPX2 family.</text>
</comment>
<evidence type="ECO:0000256" key="5">
    <source>
        <dbReference type="SAM" id="MobiDB-lite"/>
    </source>
</evidence>
<feature type="region of interest" description="Disordered" evidence="5">
    <location>
        <begin position="240"/>
        <end position="274"/>
    </location>
</feature>
<feature type="compositionally biased region" description="Basic and acidic residues" evidence="5">
    <location>
        <begin position="651"/>
        <end position="668"/>
    </location>
</feature>
<keyword evidence="3" id="KW-0963">Cytoplasm</keyword>
<evidence type="ECO:0000313" key="7">
    <source>
        <dbReference type="EMBL" id="KJA28329.1"/>
    </source>
</evidence>